<reference evidence="1" key="1">
    <citation type="submission" date="2020-10" db="EMBL/GenBank/DDBJ databases">
        <title>Sequencing the genomes of 1000 actinobacteria strains.</title>
        <authorList>
            <person name="Klenk H.-P."/>
        </authorList>
    </citation>
    <scope>NUCLEOTIDE SEQUENCE</scope>
    <source>
        <strain evidence="1">DSM 45354</strain>
    </source>
</reference>
<organism evidence="1 2">
    <name type="scientific">Actinopolymorpha pittospori</name>
    <dbReference type="NCBI Taxonomy" id="648752"/>
    <lineage>
        <taxon>Bacteria</taxon>
        <taxon>Bacillati</taxon>
        <taxon>Actinomycetota</taxon>
        <taxon>Actinomycetes</taxon>
        <taxon>Propionibacteriales</taxon>
        <taxon>Actinopolymorphaceae</taxon>
        <taxon>Actinopolymorpha</taxon>
    </lineage>
</organism>
<name>A0A927MY20_9ACTN</name>
<dbReference type="Proteomes" id="UP000638648">
    <property type="component" value="Unassembled WGS sequence"/>
</dbReference>
<proteinExistence type="predicted"/>
<keyword evidence="2" id="KW-1185">Reference proteome</keyword>
<sequence>MSRHRFHGDATRFEAVARFVSVRFPTARYVADVAGGQGMLARILGKRYGIECDVVDPRGWTLKGISSRQEEYSAQMADYYDLVVGLHPDEALRQVVESAIVRPVLVVPCCNFWSRSHKLGQDELLRAVSAHHEGLGGRSEAVQLDFRGPKNLGLVLEPPCG</sequence>
<comment type="caution">
    <text evidence="1">The sequence shown here is derived from an EMBL/GenBank/DDBJ whole genome shotgun (WGS) entry which is preliminary data.</text>
</comment>
<dbReference type="PANTHER" id="PTHR36971:SF1">
    <property type="entry name" value="METHYLTRANSFERASE DOMAIN-CONTAINING PROTEIN"/>
    <property type="match status" value="1"/>
</dbReference>
<evidence type="ECO:0000313" key="2">
    <source>
        <dbReference type="Proteomes" id="UP000638648"/>
    </source>
</evidence>
<protein>
    <submittedName>
        <fullName evidence="1">Uncharacterized protein</fullName>
    </submittedName>
</protein>
<dbReference type="PANTHER" id="PTHR36971">
    <property type="entry name" value="UNNAMED PRODUCT"/>
    <property type="match status" value="1"/>
</dbReference>
<accession>A0A927MY20</accession>
<dbReference type="AlphaFoldDB" id="A0A927MY20"/>
<dbReference type="EMBL" id="JADBEM010000001">
    <property type="protein sequence ID" value="MBE1608429.1"/>
    <property type="molecule type" value="Genomic_DNA"/>
</dbReference>
<dbReference type="RefSeq" id="WP_192752204.1">
    <property type="nucleotide sequence ID" value="NZ_BAABJL010000134.1"/>
</dbReference>
<evidence type="ECO:0000313" key="1">
    <source>
        <dbReference type="EMBL" id="MBE1608429.1"/>
    </source>
</evidence>
<gene>
    <name evidence="1" type="ORF">HEB94_005277</name>
</gene>